<name>A0A627A593_SALMO</name>
<dbReference type="GO" id="GO:0016740">
    <property type="term" value="F:transferase activity"/>
    <property type="evidence" value="ECO:0007669"/>
    <property type="project" value="UniProtKB-KW"/>
</dbReference>
<dbReference type="Gene3D" id="3.90.1200.10">
    <property type="match status" value="1"/>
</dbReference>
<feature type="non-terminal residue" evidence="1">
    <location>
        <position position="1"/>
    </location>
</feature>
<protein>
    <submittedName>
        <fullName evidence="1">APH(3'') family aminoglycoside O-phosphotransferase</fullName>
    </submittedName>
</protein>
<comment type="caution">
    <text evidence="1">The sequence shown here is derived from an EMBL/GenBank/DDBJ whole genome shotgun (WGS) entry which is preliminary data.</text>
</comment>
<keyword evidence="1" id="KW-0808">Transferase</keyword>
<accession>A0A627A593</accession>
<dbReference type="EMBL" id="AALNLT010000187">
    <property type="protein sequence ID" value="EDB4303466.1"/>
    <property type="molecule type" value="Genomic_DNA"/>
</dbReference>
<sequence length="41" mass="4704">NWAAPDEAERAFAVLFNVLGIEAPDRERLAFYLRLDPLTWG</sequence>
<evidence type="ECO:0000313" key="1">
    <source>
        <dbReference type="EMBL" id="EDB4303466.1"/>
    </source>
</evidence>
<dbReference type="AlphaFoldDB" id="A0A627A593"/>
<gene>
    <name evidence="1" type="ORF">AXU32_23415</name>
</gene>
<proteinExistence type="predicted"/>
<organism evidence="1">
    <name type="scientific">Salmonella montevideo</name>
    <dbReference type="NCBI Taxonomy" id="115981"/>
    <lineage>
        <taxon>Bacteria</taxon>
        <taxon>Pseudomonadati</taxon>
        <taxon>Pseudomonadota</taxon>
        <taxon>Gammaproteobacteria</taxon>
        <taxon>Enterobacterales</taxon>
        <taxon>Enterobacteriaceae</taxon>
        <taxon>Salmonella</taxon>
    </lineage>
</organism>
<reference evidence="1" key="1">
    <citation type="submission" date="2018-07" db="EMBL/GenBank/DDBJ databases">
        <authorList>
            <consortium name="GenomeTrakr network: Whole genome sequencing for foodborne pathogen traceback"/>
        </authorList>
    </citation>
    <scope>NUCLEOTIDE SEQUENCE</scope>
    <source>
        <strain evidence="1">CFSAN032161</strain>
    </source>
</reference>